<name>A0A1Y1XFU7_9FUNG</name>
<keyword evidence="3" id="KW-0808">Transferase</keyword>
<dbReference type="CDD" id="cd00833">
    <property type="entry name" value="PKS"/>
    <property type="match status" value="1"/>
</dbReference>
<dbReference type="Pfam" id="PF22621">
    <property type="entry name" value="CurL-like_PKS_C"/>
    <property type="match status" value="1"/>
</dbReference>
<evidence type="ECO:0000256" key="2">
    <source>
        <dbReference type="ARBA" id="ARBA00022553"/>
    </source>
</evidence>
<feature type="compositionally biased region" description="Low complexity" evidence="5">
    <location>
        <begin position="1434"/>
        <end position="1450"/>
    </location>
</feature>
<dbReference type="Gene3D" id="3.40.47.10">
    <property type="match status" value="1"/>
</dbReference>
<feature type="region of interest" description="Disordered" evidence="5">
    <location>
        <begin position="1429"/>
        <end position="1450"/>
    </location>
</feature>
<dbReference type="SMART" id="SM00825">
    <property type="entry name" value="PKS_KS"/>
    <property type="match status" value="1"/>
</dbReference>
<feature type="compositionally biased region" description="Basic and acidic residues" evidence="5">
    <location>
        <begin position="768"/>
        <end position="786"/>
    </location>
</feature>
<sequence length="1776" mass="204389">MVFIEKCDFRGDKEQERNIVFCGEDEETRKVLKENNIIDRINRRFTLRGDNIAIVAKDNILPIPFKSVPHPDYPEPWVTVSFKEFHALIKAMAYVIKRRFDFAPGTRVGVIANSLPITHLLVYTLWTLRCIVVFIPPKIGNDVKQYWVRHIDIKMIFYDINFRPFDDDNINKELNEQCQWIWKWTYPLTEEDEGISAGKEGINMFYFYDEDFRNEIYNIKLEGKGYYRKGCSEDVLTVVGTSSSSQAIIKNGQCSKMKFVPWQMVHLGNFSQKSLTIQYEYFSPFFLDIPYHHSMGITCALSYNINCGGPIVYHTQQLYEVGFIPEMVLTDIVETKSKVIQLFPFHFVAFKKLFDDKHPKCEYWSKYLGNGDKSKLFRSGGAPLNPMVKKWFKDTFDIQIITGCGSSEGGYILHEIVDDEVLPGEESYIWRRVPWVDFLILPLNENEPNIGELYTRNEANVPGYIGRPKPGEFYDSPVPGMRIDINADELYVEIDGEKYFKTNDVVRRSPLSGKYKYVSRIDSILTFATGIKMNPMPFEETIMSECQNIKKCCLILDSTQTEVVCFIEPNWNEIIINDDDMKFNTNINPETLSRDRIKSMNKIARQQTWDSIYKVLMDDSKSLTNWSKQLTINNIFIIDYGKKFPSTDKGSLSRRVARLQYAYVLKYISKLISGEITELPDEDEMESSPINTEEMKVTFTAKNVDTILNMEVNNDNDKFKDNNNNNNNNNNNERVNLHKKEEEKIQKEKEIKKEKEDKEKGEEEEEEEIKKENDNKEEVQKEEEIQKEEIQKEEEVQKENKKEKIKSQKVIDDEIDEAIKIIYYSVKEIIPSTPEFEDFNPERPFNFYGIDSLATIKLTNIISRKLGKRYTPAVLFNYGAINNAKSLWMTLLKGKNCVVAPVKNRDLHTNYVNKPSNQLLPNEHNIPYFGCYDTKSNVAKPSQFDAEFFNCLPDEALSLDPRHRWILETTWEALENAGIPINSLKNTTTGVFVGINDDHEYSDLLEENGISIPISSHSNHPSDIAGRLSYFYNLYGPSYTMDTACSTGASAIHVACRSLQNRDCNLCMVTGVKYMYSSKSLSKACSARMISPHGRCATFDIDADGFVPGEGCVTYILKRLNDAIEDNDNILSVIIGSSSGQSGLRQSISAPSSEGQALNIRKAMEFAQVKPEDISYVEAHGTGTPLGDAMEIHALNEVYAGTHSKENPLIVGSIKTNIGHTCEVAGLAGLAKVIVSLQHKHIPRNLHFNKPNPDFDLNSIPIKIPTKTLPWNSLKPGKPLIAQVSSFGLQGSIIHLIIEEYIPKNISINKNEIKNENENKNINEKEYEIKNENEDENKNINENENENHILTISAKSYAALIELGYNYINTLERMEEENEDICDLCYTSNIGREHFNEYRLSAYGKNANELCNSLEKALDDLENKIHDENKLNHHNNNNNISSSPSSSSLSSSRKITQMINIFIENKNTSISENIYKLLLELTLAHPVFKEALDECDVLISEILNNNYSLIDDLVNKGKNSNKNYQIFGIISFYYALSKILDEELKINQSINFGYDIGELIAILLNNGISIRKVFEFLKLVQEKDENSINNWYSEDELEGITYLASQHRKYKIGDIIPKEYYINLYQILTTSTTINNNNNNNEEEENIKQTFETIANVILDQHDKKYKNISIFSQNLSMANEIKEILLSKCKTNLSTQITDNHIISFFDTEYDDEYEKRILPRYISNMYNIGNDIDWYAFHQRINSKNYQKYSLHKINLPNYPFQRSTYWPKIICQN</sequence>
<dbReference type="OrthoDB" id="329835at2759"/>
<proteinExistence type="predicted"/>
<dbReference type="InterPro" id="IPR000873">
    <property type="entry name" value="AMP-dep_synth/lig_dom"/>
</dbReference>
<dbReference type="Pfam" id="PF02801">
    <property type="entry name" value="Ketoacyl-synt_C"/>
    <property type="match status" value="1"/>
</dbReference>
<dbReference type="Pfam" id="PF23562">
    <property type="entry name" value="AMP-binding_C_3"/>
    <property type="match status" value="1"/>
</dbReference>
<gene>
    <name evidence="7" type="ORF">BCR32DRAFT_266215</name>
</gene>
<keyword evidence="8" id="KW-1185">Reference proteome</keyword>
<dbReference type="SUPFAM" id="SSF53901">
    <property type="entry name" value="Thiolase-like"/>
    <property type="match status" value="1"/>
</dbReference>
<dbReference type="InterPro" id="IPR036736">
    <property type="entry name" value="ACP-like_sf"/>
</dbReference>
<evidence type="ECO:0000256" key="1">
    <source>
        <dbReference type="ARBA" id="ARBA00022450"/>
    </source>
</evidence>
<organism evidence="7 8">
    <name type="scientific">Anaeromyces robustus</name>
    <dbReference type="NCBI Taxonomy" id="1754192"/>
    <lineage>
        <taxon>Eukaryota</taxon>
        <taxon>Fungi</taxon>
        <taxon>Fungi incertae sedis</taxon>
        <taxon>Chytridiomycota</taxon>
        <taxon>Chytridiomycota incertae sedis</taxon>
        <taxon>Neocallimastigomycetes</taxon>
        <taxon>Neocallimastigales</taxon>
        <taxon>Neocallimastigaceae</taxon>
        <taxon>Anaeromyces</taxon>
    </lineage>
</organism>
<dbReference type="Gene3D" id="3.30.70.3290">
    <property type="match status" value="1"/>
</dbReference>
<dbReference type="InterPro" id="IPR020841">
    <property type="entry name" value="PKS_Beta-ketoAc_synthase_dom"/>
</dbReference>
<accession>A0A1Y1XFU7</accession>
<dbReference type="InterPro" id="IPR042099">
    <property type="entry name" value="ANL_N_sf"/>
</dbReference>
<dbReference type="Gene3D" id="3.40.50.12780">
    <property type="entry name" value="N-terminal domain of ligase-like"/>
    <property type="match status" value="1"/>
</dbReference>
<dbReference type="InterPro" id="IPR014031">
    <property type="entry name" value="Ketoacyl_synth_C"/>
</dbReference>
<dbReference type="InterPro" id="IPR018201">
    <property type="entry name" value="Ketoacyl_synth_AS"/>
</dbReference>
<keyword evidence="1" id="KW-0596">Phosphopantetheine</keyword>
<comment type="caution">
    <text evidence="7">The sequence shown here is derived from an EMBL/GenBank/DDBJ whole genome shotgun (WGS) entry which is preliminary data.</text>
</comment>
<dbReference type="EMBL" id="MCFG01000049">
    <property type="protein sequence ID" value="ORX84593.1"/>
    <property type="molecule type" value="Genomic_DNA"/>
</dbReference>
<dbReference type="PANTHER" id="PTHR43775">
    <property type="entry name" value="FATTY ACID SYNTHASE"/>
    <property type="match status" value="1"/>
</dbReference>
<dbReference type="PANTHER" id="PTHR43775:SF37">
    <property type="entry name" value="SI:DKEY-61P9.11"/>
    <property type="match status" value="1"/>
</dbReference>
<dbReference type="GO" id="GO:0006633">
    <property type="term" value="P:fatty acid biosynthetic process"/>
    <property type="evidence" value="ECO:0007669"/>
    <property type="project" value="InterPro"/>
</dbReference>
<dbReference type="SUPFAM" id="SSF47336">
    <property type="entry name" value="ACP-like"/>
    <property type="match status" value="1"/>
</dbReference>
<evidence type="ECO:0000256" key="4">
    <source>
        <dbReference type="SAM" id="Coils"/>
    </source>
</evidence>
<feature type="compositionally biased region" description="Basic and acidic residues" evidence="5">
    <location>
        <begin position="735"/>
        <end position="761"/>
    </location>
</feature>
<dbReference type="Proteomes" id="UP000193944">
    <property type="component" value="Unassembled WGS sequence"/>
</dbReference>
<reference evidence="7 8" key="1">
    <citation type="submission" date="2016-08" db="EMBL/GenBank/DDBJ databases">
        <title>A Parts List for Fungal Cellulosomes Revealed by Comparative Genomics.</title>
        <authorList>
            <consortium name="DOE Joint Genome Institute"/>
            <person name="Haitjema C.H."/>
            <person name="Gilmore S.P."/>
            <person name="Henske J.K."/>
            <person name="Solomon K.V."/>
            <person name="De Groot R."/>
            <person name="Kuo A."/>
            <person name="Mondo S.J."/>
            <person name="Salamov A.A."/>
            <person name="Labutti K."/>
            <person name="Zhao Z."/>
            <person name="Chiniquy J."/>
            <person name="Barry K."/>
            <person name="Brewer H.M."/>
            <person name="Purvine S.O."/>
            <person name="Wright A.T."/>
            <person name="Boxma B."/>
            <person name="Van Alen T."/>
            <person name="Hackstein J.H."/>
            <person name="Baker S.E."/>
            <person name="Grigoriev I.V."/>
            <person name="O'Malley M.A."/>
        </authorList>
    </citation>
    <scope>NUCLEOTIDE SEQUENCE [LARGE SCALE GENOMIC DNA]</scope>
    <source>
        <strain evidence="7 8">S4</strain>
    </source>
</reference>
<dbReference type="Pfam" id="PF00109">
    <property type="entry name" value="ketoacyl-synt"/>
    <property type="match status" value="1"/>
</dbReference>
<dbReference type="PROSITE" id="PS52004">
    <property type="entry name" value="KS3_2"/>
    <property type="match status" value="1"/>
</dbReference>
<feature type="domain" description="Ketosynthase family 3 (KS3)" evidence="6">
    <location>
        <begin position="866"/>
        <end position="1300"/>
    </location>
</feature>
<dbReference type="Pfam" id="PF00550">
    <property type="entry name" value="PP-binding"/>
    <property type="match status" value="1"/>
</dbReference>
<dbReference type="InterPro" id="IPR009081">
    <property type="entry name" value="PP-bd_ACP"/>
</dbReference>
<evidence type="ECO:0000256" key="5">
    <source>
        <dbReference type="SAM" id="MobiDB-lite"/>
    </source>
</evidence>
<keyword evidence="4" id="KW-0175">Coiled coil</keyword>
<dbReference type="PROSITE" id="PS00606">
    <property type="entry name" value="KS3_1"/>
    <property type="match status" value="1"/>
</dbReference>
<feature type="compositionally biased region" description="Low complexity" evidence="5">
    <location>
        <begin position="722"/>
        <end position="732"/>
    </location>
</feature>
<evidence type="ECO:0000313" key="7">
    <source>
        <dbReference type="EMBL" id="ORX84593.1"/>
    </source>
</evidence>
<dbReference type="Pfam" id="PF00501">
    <property type="entry name" value="AMP-binding"/>
    <property type="match status" value="1"/>
</dbReference>
<evidence type="ECO:0000313" key="8">
    <source>
        <dbReference type="Proteomes" id="UP000193944"/>
    </source>
</evidence>
<dbReference type="InterPro" id="IPR014030">
    <property type="entry name" value="Ketoacyl_synth_N"/>
</dbReference>
<protein>
    <recommendedName>
        <fullName evidence="6">Ketosynthase family 3 (KS3) domain-containing protein</fullName>
    </recommendedName>
</protein>
<reference evidence="7 8" key="2">
    <citation type="submission" date="2016-08" db="EMBL/GenBank/DDBJ databases">
        <title>Pervasive Adenine N6-methylation of Active Genes in Fungi.</title>
        <authorList>
            <consortium name="DOE Joint Genome Institute"/>
            <person name="Mondo S.J."/>
            <person name="Dannebaum R.O."/>
            <person name="Kuo R.C."/>
            <person name="Labutti K."/>
            <person name="Haridas S."/>
            <person name="Kuo A."/>
            <person name="Salamov A."/>
            <person name="Ahrendt S.R."/>
            <person name="Lipzen A."/>
            <person name="Sullivan W."/>
            <person name="Andreopoulos W.B."/>
            <person name="Clum A."/>
            <person name="Lindquist E."/>
            <person name="Daum C."/>
            <person name="Ramamoorthy G.K."/>
            <person name="Gryganskyi A."/>
            <person name="Culley D."/>
            <person name="Magnuson J.K."/>
            <person name="James T.Y."/>
            <person name="O'Malley M.A."/>
            <person name="Stajich J.E."/>
            <person name="Spatafora J.W."/>
            <person name="Visel A."/>
            <person name="Grigoriev I.V."/>
        </authorList>
    </citation>
    <scope>NUCLEOTIDE SEQUENCE [LARGE SCALE GENOMIC DNA]</scope>
    <source>
        <strain evidence="7 8">S4</strain>
    </source>
</reference>
<evidence type="ECO:0000256" key="3">
    <source>
        <dbReference type="ARBA" id="ARBA00022679"/>
    </source>
</evidence>
<evidence type="ECO:0000259" key="6">
    <source>
        <dbReference type="PROSITE" id="PS52004"/>
    </source>
</evidence>
<dbReference type="GO" id="GO:0004312">
    <property type="term" value="F:fatty acid synthase activity"/>
    <property type="evidence" value="ECO:0007669"/>
    <property type="project" value="TreeGrafter"/>
</dbReference>
<dbReference type="STRING" id="1754192.A0A1Y1XFU7"/>
<dbReference type="SUPFAM" id="SSF56801">
    <property type="entry name" value="Acetyl-CoA synthetase-like"/>
    <property type="match status" value="1"/>
</dbReference>
<keyword evidence="2" id="KW-0597">Phosphoprotein</keyword>
<feature type="coiled-coil region" evidence="4">
    <location>
        <begin position="1308"/>
        <end position="1346"/>
    </location>
</feature>
<feature type="region of interest" description="Disordered" evidence="5">
    <location>
        <begin position="714"/>
        <end position="786"/>
    </location>
</feature>
<dbReference type="InterPro" id="IPR016039">
    <property type="entry name" value="Thiolase-like"/>
</dbReference>
<dbReference type="Gene3D" id="1.10.1200.10">
    <property type="entry name" value="ACP-like"/>
    <property type="match status" value="1"/>
</dbReference>
<dbReference type="InterPro" id="IPR050091">
    <property type="entry name" value="PKS_NRPS_Biosynth_Enz"/>
</dbReference>
<dbReference type="GO" id="GO:0004315">
    <property type="term" value="F:3-oxoacyl-[acyl-carrier-protein] synthase activity"/>
    <property type="evidence" value="ECO:0007669"/>
    <property type="project" value="InterPro"/>
</dbReference>